<dbReference type="Proteomes" id="UP000287609">
    <property type="component" value="Unassembled WGS sequence"/>
</dbReference>
<evidence type="ECO:0000256" key="4">
    <source>
        <dbReference type="SAM" id="Phobius"/>
    </source>
</evidence>
<sequence length="799" mass="87428">MIHDAVIAAILWMILCRFTTANSGYLLFTPSQHWVTVLSIALAIPFATRRKYPQISAIIFICVVVVQLVTGPSFMNVDLLALPLLYTIIVQCAQRRIHIYIAIAYAMCVLSAVTQWAALKYGPIFELHTGTAPSLRDSLIYFGISAGACVTPTIIAGYWQRARKATSVTLQERNAALLEYQREQKTVASEAERARIARDMHDVVAHTLSTIIVQSDGGRYASAHNPQLAKSVMQTIEHETQTALSAMNDVLHAIGSNTKDKTPNIVSSAIAQAQHIHQSLHIQHIAHGEQPDQLEPFQVEALEHVLQEAFTNIRRYVGPHAQVHITETWTDQSVTLRIADEGTTQAFDATTAGSGLGLLGLQERIEQIGGTFIAHALQPQGFVVSATIPLHTTPAPSSAPKQAAMSLQSSAPVDGPRWLSHPVQRAVRQVAQQTSSVIAAVWQKQSLSERIAKLSTWSEQHYVVLDTMVAAVVCAAAWLYIASDTWLTATVGMNESGLAVVYTELVVTFAMLSIRRRFALMAAIGMSIMYAIVLLVIPGIALSDLLVFNMLAVVFIYSAITYGSKRALPLIVSLCVALSAFAGFTTTLNCRGYVSVIAWLRHDQIPRHPSYERATAITSGIQFALVIAVLCCAAILLGLMQHSNTSNLILLRQREQALQQLTQQRDVQYANEERERISAQIQQHITDVLTQVAQQATAGIAMIDQAHAQHTEPSAAQITHAFEQIGTEGRHALAQMRELLHVLRNTADTHVPSEHVAQSSMQHRSDSLALHPALPLHEQLEHVVAARQVTNPAATSKEA</sequence>
<keyword evidence="1" id="KW-0808">Transferase</keyword>
<dbReference type="Gene3D" id="3.30.565.10">
    <property type="entry name" value="Histidine kinase-like ATPase, C-terminal domain"/>
    <property type="match status" value="1"/>
</dbReference>
<dbReference type="EMBL" id="QXGM01000001">
    <property type="protein sequence ID" value="RSX55821.1"/>
    <property type="molecule type" value="Genomic_DNA"/>
</dbReference>
<dbReference type="PANTHER" id="PTHR24421">
    <property type="entry name" value="NITRATE/NITRITE SENSOR PROTEIN NARX-RELATED"/>
    <property type="match status" value="1"/>
</dbReference>
<dbReference type="Gene3D" id="1.20.5.1930">
    <property type="match status" value="1"/>
</dbReference>
<feature type="transmembrane region" description="Helical" evidence="4">
    <location>
        <begin position="462"/>
        <end position="481"/>
    </location>
</feature>
<evidence type="ECO:0000313" key="8">
    <source>
        <dbReference type="EMBL" id="RSX55821.1"/>
    </source>
</evidence>
<proteinExistence type="predicted"/>
<gene>
    <name evidence="8" type="ORF">D2E26_0384</name>
</gene>
<accession>A0A430FSI8</accession>
<feature type="transmembrane region" description="Helical" evidence="4">
    <location>
        <begin position="546"/>
        <end position="563"/>
    </location>
</feature>
<evidence type="ECO:0000259" key="5">
    <source>
        <dbReference type="Pfam" id="PF02518"/>
    </source>
</evidence>
<feature type="domain" description="DUF7134" evidence="7">
    <location>
        <begin position="3"/>
        <end position="120"/>
    </location>
</feature>
<evidence type="ECO:0000259" key="7">
    <source>
        <dbReference type="Pfam" id="PF23539"/>
    </source>
</evidence>
<feature type="transmembrane region" description="Helical" evidence="4">
    <location>
        <begin position="139"/>
        <end position="159"/>
    </location>
</feature>
<feature type="transmembrane region" description="Helical" evidence="4">
    <location>
        <begin position="100"/>
        <end position="119"/>
    </location>
</feature>
<feature type="transmembrane region" description="Helical" evidence="4">
    <location>
        <begin position="519"/>
        <end position="540"/>
    </location>
</feature>
<feature type="transmembrane region" description="Helical" evidence="4">
    <location>
        <begin position="614"/>
        <end position="639"/>
    </location>
</feature>
<comment type="caution">
    <text evidence="8">The sequence shown here is derived from an EMBL/GenBank/DDBJ whole genome shotgun (WGS) entry which is preliminary data.</text>
</comment>
<dbReference type="AlphaFoldDB" id="A0A430FSI8"/>
<keyword evidence="4" id="KW-1133">Transmembrane helix</keyword>
<evidence type="ECO:0000256" key="2">
    <source>
        <dbReference type="ARBA" id="ARBA00022777"/>
    </source>
</evidence>
<keyword evidence="3" id="KW-0902">Two-component regulatory system</keyword>
<name>A0A430FSI8_9BIFI</name>
<evidence type="ECO:0000313" key="9">
    <source>
        <dbReference type="Proteomes" id="UP000287609"/>
    </source>
</evidence>
<dbReference type="GO" id="GO:0046983">
    <property type="term" value="F:protein dimerization activity"/>
    <property type="evidence" value="ECO:0007669"/>
    <property type="project" value="InterPro"/>
</dbReference>
<keyword evidence="2 8" id="KW-0418">Kinase</keyword>
<evidence type="ECO:0000259" key="6">
    <source>
        <dbReference type="Pfam" id="PF07730"/>
    </source>
</evidence>
<feature type="transmembrane region" description="Helical" evidence="4">
    <location>
        <begin position="55"/>
        <end position="71"/>
    </location>
</feature>
<dbReference type="InterPro" id="IPR050482">
    <property type="entry name" value="Sensor_HK_TwoCompSys"/>
</dbReference>
<evidence type="ECO:0000256" key="3">
    <source>
        <dbReference type="ARBA" id="ARBA00023012"/>
    </source>
</evidence>
<reference evidence="8 9" key="1">
    <citation type="submission" date="2018-09" db="EMBL/GenBank/DDBJ databases">
        <title>Characterization of the phylogenetic diversity of five novel species belonging to the genus Bifidobacterium.</title>
        <authorList>
            <person name="Lugli G.A."/>
            <person name="Duranti S."/>
            <person name="Milani C."/>
        </authorList>
    </citation>
    <scope>NUCLEOTIDE SEQUENCE [LARGE SCALE GENOMIC DNA]</scope>
    <source>
        <strain evidence="8 9">2036B</strain>
    </source>
</reference>
<organism evidence="8 9">
    <name type="scientific">Bifidobacterium dolichotidis</name>
    <dbReference type="NCBI Taxonomy" id="2306976"/>
    <lineage>
        <taxon>Bacteria</taxon>
        <taxon>Bacillati</taxon>
        <taxon>Actinomycetota</taxon>
        <taxon>Actinomycetes</taxon>
        <taxon>Bifidobacteriales</taxon>
        <taxon>Bifidobacteriaceae</taxon>
        <taxon>Bifidobacterium</taxon>
    </lineage>
</organism>
<feature type="domain" description="Signal transduction histidine kinase subgroup 3 dimerisation and phosphoacceptor" evidence="6">
    <location>
        <begin position="192"/>
        <end position="254"/>
    </location>
</feature>
<dbReference type="Pfam" id="PF02518">
    <property type="entry name" value="HATPase_c"/>
    <property type="match status" value="1"/>
</dbReference>
<feature type="domain" description="Histidine kinase/HSP90-like ATPase" evidence="5">
    <location>
        <begin position="300"/>
        <end position="391"/>
    </location>
</feature>
<evidence type="ECO:0000256" key="1">
    <source>
        <dbReference type="ARBA" id="ARBA00022679"/>
    </source>
</evidence>
<feature type="transmembrane region" description="Helical" evidence="4">
    <location>
        <begin position="493"/>
        <end position="512"/>
    </location>
</feature>
<protein>
    <submittedName>
        <fullName evidence="8">Sensor histidine kinase</fullName>
    </submittedName>
</protein>
<dbReference type="InterPro" id="IPR055558">
    <property type="entry name" value="DUF7134"/>
</dbReference>
<dbReference type="InterPro" id="IPR036890">
    <property type="entry name" value="HATPase_C_sf"/>
</dbReference>
<feature type="transmembrane region" description="Helical" evidence="4">
    <location>
        <begin position="570"/>
        <end position="594"/>
    </location>
</feature>
<dbReference type="GO" id="GO:0000155">
    <property type="term" value="F:phosphorelay sensor kinase activity"/>
    <property type="evidence" value="ECO:0007669"/>
    <property type="project" value="InterPro"/>
</dbReference>
<keyword evidence="4" id="KW-0472">Membrane</keyword>
<dbReference type="Pfam" id="PF23539">
    <property type="entry name" value="DUF7134"/>
    <property type="match status" value="1"/>
</dbReference>
<dbReference type="Pfam" id="PF07730">
    <property type="entry name" value="HisKA_3"/>
    <property type="match status" value="1"/>
</dbReference>
<dbReference type="InterPro" id="IPR011712">
    <property type="entry name" value="Sig_transdc_His_kin_sub3_dim/P"/>
</dbReference>
<keyword evidence="4" id="KW-0812">Transmembrane</keyword>
<dbReference type="SUPFAM" id="SSF55874">
    <property type="entry name" value="ATPase domain of HSP90 chaperone/DNA topoisomerase II/histidine kinase"/>
    <property type="match status" value="1"/>
</dbReference>
<dbReference type="InterPro" id="IPR003594">
    <property type="entry name" value="HATPase_dom"/>
</dbReference>
<dbReference type="GO" id="GO:0016020">
    <property type="term" value="C:membrane"/>
    <property type="evidence" value="ECO:0007669"/>
    <property type="project" value="InterPro"/>
</dbReference>
<keyword evidence="9" id="KW-1185">Reference proteome</keyword>